<dbReference type="Pfam" id="PF18078">
    <property type="entry name" value="Thioredoxin_11"/>
    <property type="match status" value="1"/>
</dbReference>
<feature type="domain" description="Fibronectin type-III" evidence="1">
    <location>
        <begin position="513"/>
        <end position="607"/>
    </location>
</feature>
<dbReference type="InterPro" id="IPR056072">
    <property type="entry name" value="SNTX_MACPF/CDC-like_dom"/>
</dbReference>
<dbReference type="InterPro" id="IPR003961">
    <property type="entry name" value="FN3_dom"/>
</dbReference>
<gene>
    <name evidence="2" type="ORF">DAT39_001068</name>
</gene>
<organism evidence="2 3">
    <name type="scientific">Clarias magur</name>
    <name type="common">Asian catfish</name>
    <name type="synonym">Macropteronotus magur</name>
    <dbReference type="NCBI Taxonomy" id="1594786"/>
    <lineage>
        <taxon>Eukaryota</taxon>
        <taxon>Metazoa</taxon>
        <taxon>Chordata</taxon>
        <taxon>Craniata</taxon>
        <taxon>Vertebrata</taxon>
        <taxon>Euteleostomi</taxon>
        <taxon>Actinopterygii</taxon>
        <taxon>Neopterygii</taxon>
        <taxon>Teleostei</taxon>
        <taxon>Ostariophysi</taxon>
        <taxon>Siluriformes</taxon>
        <taxon>Clariidae</taxon>
        <taxon>Clarias</taxon>
    </lineage>
</organism>
<dbReference type="Pfam" id="PF24674">
    <property type="entry name" value="MACPF_SNTX"/>
    <property type="match status" value="1"/>
</dbReference>
<dbReference type="CDD" id="cd00063">
    <property type="entry name" value="FN3"/>
    <property type="match status" value="1"/>
</dbReference>
<feature type="non-terminal residue" evidence="2">
    <location>
        <position position="1"/>
    </location>
</feature>
<dbReference type="InterPro" id="IPR040581">
    <property type="entry name" value="Thioredoxin_11"/>
</dbReference>
<dbReference type="PANTHER" id="PTHR31594:SF11">
    <property type="entry name" value="NEOVERRUCOTOXIN SUBUNIT ALPHA-LIKE ISOFORM X1-RELATED"/>
    <property type="match status" value="1"/>
</dbReference>
<dbReference type="SUPFAM" id="SSF49265">
    <property type="entry name" value="Fibronectin type III"/>
    <property type="match status" value="1"/>
</dbReference>
<proteinExistence type="predicted"/>
<dbReference type="InterPro" id="IPR036116">
    <property type="entry name" value="FN3_sf"/>
</dbReference>
<dbReference type="EMBL" id="QNUK01000006">
    <property type="protein sequence ID" value="KAF5909294.1"/>
    <property type="molecule type" value="Genomic_DNA"/>
</dbReference>
<name>A0A8J4UQT3_CLAMG</name>
<dbReference type="Pfam" id="PF21109">
    <property type="entry name" value="Stonustoxin_helical"/>
    <property type="match status" value="1"/>
</dbReference>
<dbReference type="InterPro" id="IPR052090">
    <property type="entry name" value="Cytolytic_pore-forming_toxin"/>
</dbReference>
<dbReference type="InterPro" id="IPR013783">
    <property type="entry name" value="Ig-like_fold"/>
</dbReference>
<dbReference type="OrthoDB" id="8954335at2759"/>
<dbReference type="InterPro" id="IPR048997">
    <property type="entry name" value="Stonustoxin-like_helical"/>
</dbReference>
<dbReference type="Gene3D" id="2.60.40.10">
    <property type="entry name" value="Immunoglobulins"/>
    <property type="match status" value="1"/>
</dbReference>
<accession>A0A8J4UQT3</accession>
<reference evidence="2" key="1">
    <citation type="submission" date="2020-07" db="EMBL/GenBank/DDBJ databases">
        <title>Clarias magur genome sequencing, assembly and annotation.</title>
        <authorList>
            <person name="Kushwaha B."/>
            <person name="Kumar R."/>
            <person name="Das P."/>
            <person name="Joshi C.G."/>
            <person name="Kumar D."/>
            <person name="Nagpure N.S."/>
            <person name="Pandey M."/>
            <person name="Agarwal S."/>
            <person name="Srivastava S."/>
            <person name="Singh M."/>
            <person name="Sahoo L."/>
            <person name="Jayasankar P."/>
            <person name="Meher P.K."/>
            <person name="Koringa P.G."/>
            <person name="Iquebal M.A."/>
            <person name="Das S.P."/>
            <person name="Bit A."/>
            <person name="Patnaik S."/>
            <person name="Patel N."/>
            <person name="Shah T.M."/>
            <person name="Hinsu A."/>
            <person name="Jena J.K."/>
        </authorList>
    </citation>
    <scope>NUCLEOTIDE SEQUENCE</scope>
    <source>
        <strain evidence="2">CIFAMagur01</strain>
        <tissue evidence="2">Testis</tissue>
    </source>
</reference>
<protein>
    <submittedName>
        <fullName evidence="2">Verrucotoxin subunit beta-like</fullName>
    </submittedName>
</protein>
<sequence length="611" mass="68552">MESRCQILAALGRPLYPGMLYDRRTDCFIPGVTLWDKKALHDDLDVRQQPTTDVKFSASDALSDKTNLLDINASLKASFYGGLVEVGGSAKYLNDTKSSAQQCRITMQCSQTTKFEQLTMSELGNIIYPQVFDQDTATHVVTAVLYGAHAFMVFDYTTTDTESIQDIEGNLHAVVKKIPTISIDGEGSVKMTEDETKMAENVSVTFYGDYKLNTNPTTYKDALAVYKTLPTLMEDGNYHGVPLTVWLYPLNLLNDKAAKLVREISINLVCKTEQLLEELGEAERRCNDLIKKQMTQNFPDVKGRLVTFQCLHSNYKMTFQKALSRVLPAIRSGAKEDTTLGDILNTHYSSPFNADNTNKWLDDMTTELNILSSYTSGLKELTVVTSESLKPILLDVNVDVVVGLFFTSLEYKDTYLVAVEDFLNSEEFTNFEKICIKDLCLHSTQPWFSSPDISEQMRKNLSLFTSFFKANINDMKMKFIIGAISDYSSPGTSIRLYQNGSLRDPKFQPVSKPPLPVVETRNEKVILTLSKSPTGKTERFRIEYSRTSPTDSAAHVEWTDADTSDVQTSFTLTEIKRAGEYSVQYRAVSDVGVSEASEAVIFNFHQLQLAD</sequence>
<keyword evidence="3" id="KW-1185">Reference proteome</keyword>
<dbReference type="AlphaFoldDB" id="A0A8J4UQT3"/>
<dbReference type="PANTHER" id="PTHR31594">
    <property type="entry name" value="AIG1-TYPE G DOMAIN-CONTAINING PROTEIN"/>
    <property type="match status" value="1"/>
</dbReference>
<dbReference type="PROSITE" id="PS50853">
    <property type="entry name" value="FN3"/>
    <property type="match status" value="1"/>
</dbReference>
<comment type="caution">
    <text evidence="2">The sequence shown here is derived from an EMBL/GenBank/DDBJ whole genome shotgun (WGS) entry which is preliminary data.</text>
</comment>
<evidence type="ECO:0000313" key="2">
    <source>
        <dbReference type="EMBL" id="KAF5909294.1"/>
    </source>
</evidence>
<dbReference type="Proteomes" id="UP000727407">
    <property type="component" value="Unassembled WGS sequence"/>
</dbReference>
<evidence type="ECO:0000259" key="1">
    <source>
        <dbReference type="PROSITE" id="PS50853"/>
    </source>
</evidence>
<evidence type="ECO:0000313" key="3">
    <source>
        <dbReference type="Proteomes" id="UP000727407"/>
    </source>
</evidence>